<dbReference type="InterPro" id="IPR051910">
    <property type="entry name" value="ComF/GntX_DNA_util-trans"/>
</dbReference>
<dbReference type="SUPFAM" id="SSF53271">
    <property type="entry name" value="PRTase-like"/>
    <property type="match status" value="1"/>
</dbReference>
<organism evidence="3 4">
    <name type="scientific">Candidatus Roizmanbacteria bacterium RIFCSPHIGHO2_01_FULL_39_8</name>
    <dbReference type="NCBI Taxonomy" id="1802033"/>
    <lineage>
        <taxon>Bacteria</taxon>
        <taxon>Candidatus Roizmaniibacteriota</taxon>
    </lineage>
</organism>
<dbReference type="EMBL" id="MFZI01000014">
    <property type="protein sequence ID" value="OGK21609.1"/>
    <property type="molecule type" value="Genomic_DNA"/>
</dbReference>
<evidence type="ECO:0000313" key="3">
    <source>
        <dbReference type="EMBL" id="OGK21609.1"/>
    </source>
</evidence>
<gene>
    <name evidence="3" type="ORF">A2866_03830</name>
</gene>
<dbReference type="InterPro" id="IPR029057">
    <property type="entry name" value="PRTase-like"/>
</dbReference>
<comment type="similarity">
    <text evidence="1">Belongs to the ComF/GntX family.</text>
</comment>
<comment type="caution">
    <text evidence="3">The sequence shown here is derived from an EMBL/GenBank/DDBJ whole genome shotgun (WGS) entry which is preliminary data.</text>
</comment>
<evidence type="ECO:0000256" key="1">
    <source>
        <dbReference type="ARBA" id="ARBA00008007"/>
    </source>
</evidence>
<protein>
    <recommendedName>
        <fullName evidence="2">Phosphoribosyltransferase domain-containing protein</fullName>
    </recommendedName>
</protein>
<dbReference type="InterPro" id="IPR000836">
    <property type="entry name" value="PRTase_dom"/>
</dbReference>
<dbReference type="PANTHER" id="PTHR47505:SF1">
    <property type="entry name" value="DNA UTILIZATION PROTEIN YHGH"/>
    <property type="match status" value="1"/>
</dbReference>
<dbReference type="Gene3D" id="3.40.50.2020">
    <property type="match status" value="1"/>
</dbReference>
<name>A0A1F7GRA7_9BACT</name>
<evidence type="ECO:0000313" key="4">
    <source>
        <dbReference type="Proteomes" id="UP000177026"/>
    </source>
</evidence>
<reference evidence="3 4" key="1">
    <citation type="journal article" date="2016" name="Nat. Commun.">
        <title>Thousands of microbial genomes shed light on interconnected biogeochemical processes in an aquifer system.</title>
        <authorList>
            <person name="Anantharaman K."/>
            <person name="Brown C.T."/>
            <person name="Hug L.A."/>
            <person name="Sharon I."/>
            <person name="Castelle C.J."/>
            <person name="Probst A.J."/>
            <person name="Thomas B.C."/>
            <person name="Singh A."/>
            <person name="Wilkins M.J."/>
            <person name="Karaoz U."/>
            <person name="Brodie E.L."/>
            <person name="Williams K.H."/>
            <person name="Hubbard S.S."/>
            <person name="Banfield J.F."/>
        </authorList>
    </citation>
    <scope>NUCLEOTIDE SEQUENCE [LARGE SCALE GENOMIC DNA]</scope>
</reference>
<dbReference type="Proteomes" id="UP000177026">
    <property type="component" value="Unassembled WGS sequence"/>
</dbReference>
<feature type="domain" description="Phosphoribosyltransferase" evidence="2">
    <location>
        <begin position="147"/>
        <end position="221"/>
    </location>
</feature>
<dbReference type="CDD" id="cd06223">
    <property type="entry name" value="PRTases_typeI"/>
    <property type="match status" value="1"/>
</dbReference>
<dbReference type="Pfam" id="PF00156">
    <property type="entry name" value="Pribosyltran"/>
    <property type="match status" value="1"/>
</dbReference>
<evidence type="ECO:0000259" key="2">
    <source>
        <dbReference type="Pfam" id="PF00156"/>
    </source>
</evidence>
<sequence>MFLKDFLFPKFCLGCGFLGAYICHNCRKNLYYMEKDMCIYCSHNSLYGLTHPACKRRYGIDGFLSIFHYNNLLKSIIKSIKYRYALDVWREFCLIIEPESILKVASLKKIVKGPIFLEPIPLHRSKLRHRGFNQARIIAEYFSHRLSLPMTSCLVRTKDTEPQAQLRKNSERFRNMQGAFDVEGTKVVTGQYIILIDDVVTTGSTVKEAARALKLGGAKGVFTLSVAHG</sequence>
<accession>A0A1F7GRA7</accession>
<dbReference type="PANTHER" id="PTHR47505">
    <property type="entry name" value="DNA UTILIZATION PROTEIN YHGH"/>
    <property type="match status" value="1"/>
</dbReference>
<proteinExistence type="inferred from homology"/>
<dbReference type="AlphaFoldDB" id="A0A1F7GRA7"/>